<protein>
    <submittedName>
        <fullName evidence="1">Uncharacterized protein</fullName>
    </submittedName>
</protein>
<sequence>MSVLFDECLQALGGGAKIISADDAEAVFSDIEKKFLFSVSGSLKNCDGYSSVRGDVSDLLAKFDNKSGILYIFWDDASVPVLEIPASHIPIVKSCIGDILAVGLKTFIYKPSIISIIEASSYEVGLFLSRDSLG</sequence>
<dbReference type="Pfam" id="PF24172">
    <property type="entry name" value="CdiI_ImmP"/>
    <property type="match status" value="1"/>
</dbReference>
<organism evidence="1 2">
    <name type="scientific">Chromobacterium paludis</name>
    <dbReference type="NCBI Taxonomy" id="2605945"/>
    <lineage>
        <taxon>Bacteria</taxon>
        <taxon>Pseudomonadati</taxon>
        <taxon>Pseudomonadota</taxon>
        <taxon>Betaproteobacteria</taxon>
        <taxon>Neisseriales</taxon>
        <taxon>Chromobacteriaceae</taxon>
        <taxon>Chromobacterium</taxon>
    </lineage>
</organism>
<keyword evidence="2" id="KW-1185">Reference proteome</keyword>
<gene>
    <name evidence="1" type="ORF">FYK34_06165</name>
</gene>
<accession>A0A5C1DGU0</accession>
<dbReference type="CDD" id="cd20693">
    <property type="entry name" value="CdiI_EcoliA0-like"/>
    <property type="match status" value="1"/>
</dbReference>
<dbReference type="Proteomes" id="UP000322079">
    <property type="component" value="Chromosome"/>
</dbReference>
<dbReference type="AlphaFoldDB" id="A0A5C1DGU0"/>
<dbReference type="KEGG" id="chrm:FYK34_06165"/>
<reference evidence="1 2" key="1">
    <citation type="submission" date="2019-08" db="EMBL/GenBank/DDBJ databases">
        <title>Chromobacterium paludis, a novel bacterium isolated from a Maryland marsh pond.</title>
        <authorList>
            <person name="Blackburn M.B."/>
            <person name="Gundersen-Rindal D.E."/>
        </authorList>
    </citation>
    <scope>NUCLEOTIDE SEQUENCE [LARGE SCALE GENOMIC DNA]</scope>
    <source>
        <strain evidence="2">IIBBL 257-1</strain>
    </source>
</reference>
<dbReference type="EMBL" id="CP043473">
    <property type="protein sequence ID" value="QEL55179.1"/>
    <property type="molecule type" value="Genomic_DNA"/>
</dbReference>
<evidence type="ECO:0000313" key="1">
    <source>
        <dbReference type="EMBL" id="QEL55179.1"/>
    </source>
</evidence>
<name>A0A5C1DGU0_9NEIS</name>
<proteinExistence type="predicted"/>
<evidence type="ECO:0000313" key="2">
    <source>
        <dbReference type="Proteomes" id="UP000322079"/>
    </source>
</evidence>
<dbReference type="InterPro" id="IPR049585">
    <property type="entry name" value="CdiI_EcoliA0-like"/>
</dbReference>
<dbReference type="RefSeq" id="WP_149295549.1">
    <property type="nucleotide sequence ID" value="NZ_CP043473.1"/>
</dbReference>